<dbReference type="Pfam" id="PF13637">
    <property type="entry name" value="Ank_4"/>
    <property type="match status" value="1"/>
</dbReference>
<dbReference type="EMBL" id="CAJNDS010002664">
    <property type="protein sequence ID" value="CAE7559943.1"/>
    <property type="molecule type" value="Genomic_DNA"/>
</dbReference>
<dbReference type="SUPFAM" id="SSF48403">
    <property type="entry name" value="Ankyrin repeat"/>
    <property type="match status" value="1"/>
</dbReference>
<dbReference type="OrthoDB" id="1585644at2759"/>
<dbReference type="Gene3D" id="1.25.40.20">
    <property type="entry name" value="Ankyrin repeat-containing domain"/>
    <property type="match status" value="2"/>
</dbReference>
<gene>
    <name evidence="5" type="primary">Ripk4</name>
    <name evidence="5" type="ORF">SNAT2548_LOCUS31559</name>
</gene>
<keyword evidence="1" id="KW-0677">Repeat</keyword>
<dbReference type="SMART" id="SM00248">
    <property type="entry name" value="ANK"/>
    <property type="match status" value="5"/>
</dbReference>
<evidence type="ECO:0000313" key="6">
    <source>
        <dbReference type="Proteomes" id="UP000604046"/>
    </source>
</evidence>
<dbReference type="InterPro" id="IPR002110">
    <property type="entry name" value="Ankyrin_rpt"/>
</dbReference>
<dbReference type="PANTHER" id="PTHR24198:SF165">
    <property type="entry name" value="ANKYRIN REPEAT-CONTAINING PROTEIN-RELATED"/>
    <property type="match status" value="1"/>
</dbReference>
<keyword evidence="2 3" id="KW-0040">ANK repeat</keyword>
<feature type="region of interest" description="Disordered" evidence="4">
    <location>
        <begin position="333"/>
        <end position="353"/>
    </location>
</feature>
<dbReference type="Pfam" id="PF12796">
    <property type="entry name" value="Ank_2"/>
    <property type="match status" value="1"/>
</dbReference>
<feature type="repeat" description="ANK" evidence="3">
    <location>
        <begin position="239"/>
        <end position="271"/>
    </location>
</feature>
<name>A0A812U949_9DINO</name>
<evidence type="ECO:0000313" key="5">
    <source>
        <dbReference type="EMBL" id="CAE7559943.1"/>
    </source>
</evidence>
<reference evidence="5" key="1">
    <citation type="submission" date="2021-02" db="EMBL/GenBank/DDBJ databases">
        <authorList>
            <person name="Dougan E. K."/>
            <person name="Rhodes N."/>
            <person name="Thang M."/>
            <person name="Chan C."/>
        </authorList>
    </citation>
    <scope>NUCLEOTIDE SEQUENCE</scope>
</reference>
<dbReference type="Pfam" id="PF00023">
    <property type="entry name" value="Ank"/>
    <property type="match status" value="1"/>
</dbReference>
<dbReference type="PROSITE" id="PS50088">
    <property type="entry name" value="ANK_REPEAT"/>
    <property type="match status" value="2"/>
</dbReference>
<evidence type="ECO:0000256" key="3">
    <source>
        <dbReference type="PROSITE-ProRule" id="PRU00023"/>
    </source>
</evidence>
<evidence type="ECO:0000256" key="4">
    <source>
        <dbReference type="SAM" id="MobiDB-lite"/>
    </source>
</evidence>
<evidence type="ECO:0000256" key="2">
    <source>
        <dbReference type="ARBA" id="ARBA00023043"/>
    </source>
</evidence>
<proteinExistence type="predicted"/>
<dbReference type="PROSITE" id="PS50297">
    <property type="entry name" value="ANK_REP_REGION"/>
    <property type="match status" value="2"/>
</dbReference>
<organism evidence="5 6">
    <name type="scientific">Symbiodinium natans</name>
    <dbReference type="NCBI Taxonomy" id="878477"/>
    <lineage>
        <taxon>Eukaryota</taxon>
        <taxon>Sar</taxon>
        <taxon>Alveolata</taxon>
        <taxon>Dinophyceae</taxon>
        <taxon>Suessiales</taxon>
        <taxon>Symbiodiniaceae</taxon>
        <taxon>Symbiodinium</taxon>
    </lineage>
</organism>
<keyword evidence="6" id="KW-1185">Reference proteome</keyword>
<dbReference type="AlphaFoldDB" id="A0A812U949"/>
<evidence type="ECO:0000256" key="1">
    <source>
        <dbReference type="ARBA" id="ARBA00022737"/>
    </source>
</evidence>
<dbReference type="PANTHER" id="PTHR24198">
    <property type="entry name" value="ANKYRIN REPEAT AND PROTEIN KINASE DOMAIN-CONTAINING PROTEIN"/>
    <property type="match status" value="1"/>
</dbReference>
<protein>
    <submittedName>
        <fullName evidence="5">Ripk4 protein</fullName>
    </submittedName>
</protein>
<feature type="repeat" description="ANK" evidence="3">
    <location>
        <begin position="272"/>
        <end position="304"/>
    </location>
</feature>
<comment type="caution">
    <text evidence="5">The sequence shown here is derived from an EMBL/GenBank/DDBJ whole genome shotgun (WGS) entry which is preliminary data.</text>
</comment>
<sequence>MTVFPVEQRARAPLPDAAVLEEILRFHNSCLRAEAEASAASAQSFFDFDDLPPAGVAEEAAACPRPGQEAKETVPEKFADPVPVASANAEGQPEAQSITALQRQSFSISRELGRKLAMTEQDTGLPDSAGDPGNPSLLHGPVDDKCALALLRGRADPNAALGTLHRTPLFAAAERCNFKLVDSLLKFRADANRADLAGETPLFALCHAAAWADASLRDRRATALRLLEGEADINFANPRGRTALHTAIASGDVAILPILLEESADVNARDLGGFTALMWAAGRGNAEVVKSLLTARANTALAANRGQTAMLFALTNKCESVVETLQKHAAMDNTKAAGSRQVEQAEASSKRCGDIGATEPPAAFMGQVRAKFAPDLSSNSYAEKVRGVPALSIGAI</sequence>
<dbReference type="InterPro" id="IPR036770">
    <property type="entry name" value="Ankyrin_rpt-contain_sf"/>
</dbReference>
<accession>A0A812U949</accession>
<dbReference type="Proteomes" id="UP000604046">
    <property type="component" value="Unassembled WGS sequence"/>
</dbReference>